<dbReference type="Proteomes" id="UP000075455">
    <property type="component" value="Unassembled WGS sequence"/>
</dbReference>
<evidence type="ECO:0000313" key="1">
    <source>
        <dbReference type="EMBL" id="KYD19458.1"/>
    </source>
</evidence>
<name>A0A150M4J5_9BACL</name>
<evidence type="ECO:0000313" key="2">
    <source>
        <dbReference type="Proteomes" id="UP000075455"/>
    </source>
</evidence>
<comment type="caution">
    <text evidence="1">The sequence shown here is derived from an EMBL/GenBank/DDBJ whole genome shotgun (WGS) entry which is preliminary data.</text>
</comment>
<accession>A0A150M4J5</accession>
<dbReference type="AlphaFoldDB" id="A0A150M4J5"/>
<reference evidence="1 2" key="1">
    <citation type="submission" date="2016-01" db="EMBL/GenBank/DDBJ databases">
        <title>Draft Genome Sequences of Seven Thermophilic Sporeformers Isolated from Foods.</title>
        <authorList>
            <person name="Berendsen E.M."/>
            <person name="Wells-Bennik M.H."/>
            <person name="Krawcyk A.O."/>
            <person name="De Jong A."/>
            <person name="Holsappel S."/>
            <person name="Eijlander R.T."/>
            <person name="Kuipers O.P."/>
        </authorList>
    </citation>
    <scope>NUCLEOTIDE SEQUENCE [LARGE SCALE GENOMIC DNA]</scope>
    <source>
        <strain evidence="1 2">B4119</strain>
    </source>
</reference>
<gene>
    <name evidence="1" type="ORF">B4119_1574</name>
</gene>
<proteinExistence type="predicted"/>
<organism evidence="1 2">
    <name type="scientific">Saccharococcus caldoxylosilyticus</name>
    <dbReference type="NCBI Taxonomy" id="81408"/>
    <lineage>
        <taxon>Bacteria</taxon>
        <taxon>Bacillati</taxon>
        <taxon>Bacillota</taxon>
        <taxon>Bacilli</taxon>
        <taxon>Bacillales</taxon>
        <taxon>Anoxybacillaceae</taxon>
        <taxon>Saccharococcus</taxon>
    </lineage>
</organism>
<sequence>MGQYQIDLFVYQTKEDSTENEFKVIKTAVKTDYPTQSVFLA</sequence>
<protein>
    <submittedName>
        <fullName evidence="1">Uncharacterized protein</fullName>
    </submittedName>
</protein>
<dbReference type="EMBL" id="LQYS01000009">
    <property type="protein sequence ID" value="KYD19458.1"/>
    <property type="molecule type" value="Genomic_DNA"/>
</dbReference>